<protein>
    <submittedName>
        <fullName evidence="1">Uncharacterized protein</fullName>
    </submittedName>
</protein>
<evidence type="ECO:0000313" key="2">
    <source>
        <dbReference type="Proteomes" id="UP000002714"/>
    </source>
</evidence>
<organism evidence="1 2">
    <name type="scientific">Sulfurimonas denitrificans (strain ATCC 33889 / DSM 1251)</name>
    <name type="common">Thiomicrospira denitrificans (strain ATCC 33889 / DSM 1251)</name>
    <dbReference type="NCBI Taxonomy" id="326298"/>
    <lineage>
        <taxon>Bacteria</taxon>
        <taxon>Pseudomonadati</taxon>
        <taxon>Campylobacterota</taxon>
        <taxon>Epsilonproteobacteria</taxon>
        <taxon>Campylobacterales</taxon>
        <taxon>Sulfurimonadaceae</taxon>
        <taxon>Sulfurimonas</taxon>
    </lineage>
</organism>
<accession>Q30SF9</accession>
<gene>
    <name evidence="1" type="ordered locus">Suden_0793</name>
</gene>
<dbReference type="HOGENOM" id="CLU_171651_0_0_7"/>
<proteinExistence type="predicted"/>
<dbReference type="AlphaFoldDB" id="Q30SF9"/>
<keyword evidence="2" id="KW-1185">Reference proteome</keyword>
<evidence type="ECO:0000313" key="1">
    <source>
        <dbReference type="EMBL" id="ABB44072.1"/>
    </source>
</evidence>
<name>Q30SF9_SULDN</name>
<dbReference type="eggNOG" id="ENOG50347Q3">
    <property type="taxonomic scope" value="Bacteria"/>
</dbReference>
<sequence>MPLIPENATKIEVLGATVDFFKLEEDGQSTYYFDTSKCGPPDPMVNAVSGLKLIKGTKDKLVMINHKTPGGLFAKLGDDISHKLEETDNGLVKVTFSSNESSSTDTNLQNITH</sequence>
<dbReference type="Proteomes" id="UP000002714">
    <property type="component" value="Chromosome"/>
</dbReference>
<dbReference type="KEGG" id="tdn:Suden_0793"/>
<dbReference type="OrthoDB" id="14666at2"/>
<reference evidence="1 2" key="1">
    <citation type="journal article" date="2008" name="Appl. Environ. Microbiol.">
        <title>Genome of the epsilonproteobacterial chemolithoautotroph Sulfurimonas denitrificans.</title>
        <authorList>
            <person name="Sievert S.M."/>
            <person name="Scott K.M."/>
            <person name="Klotz M.G."/>
            <person name="Chain P.S.G."/>
            <person name="Hauser L.J."/>
            <person name="Hemp J."/>
            <person name="Huegler M."/>
            <person name="Land M."/>
            <person name="Lapidus A."/>
            <person name="Larimer F.W."/>
            <person name="Lucas S."/>
            <person name="Malfatti S.A."/>
            <person name="Meyer F."/>
            <person name="Paulsen I.T."/>
            <person name="Ren Q."/>
            <person name="Simon J."/>
            <person name="Bailey K."/>
            <person name="Diaz E."/>
            <person name="Fitzpatrick K.A."/>
            <person name="Glover B."/>
            <person name="Gwatney N."/>
            <person name="Korajkic A."/>
            <person name="Long A."/>
            <person name="Mobberley J.M."/>
            <person name="Pantry S.N."/>
            <person name="Pazder G."/>
            <person name="Peterson S."/>
            <person name="Quintanilla J.D."/>
            <person name="Sprinkle R."/>
            <person name="Stephens J."/>
            <person name="Thomas P."/>
            <person name="Vaughn R."/>
            <person name="Weber M.J."/>
            <person name="Wooten L.L."/>
        </authorList>
    </citation>
    <scope>NUCLEOTIDE SEQUENCE [LARGE SCALE GENOMIC DNA]</scope>
    <source>
        <strain evidence="2">ATCC 33889 / DSM 1251</strain>
    </source>
</reference>
<dbReference type="STRING" id="326298.Suden_0793"/>
<dbReference type="EMBL" id="CP000153">
    <property type="protein sequence ID" value="ABB44072.1"/>
    <property type="molecule type" value="Genomic_DNA"/>
</dbReference>
<dbReference type="RefSeq" id="WP_011372425.1">
    <property type="nucleotide sequence ID" value="NC_007575.1"/>
</dbReference>